<evidence type="ECO:0000256" key="3">
    <source>
        <dbReference type="ARBA" id="ARBA00023004"/>
    </source>
</evidence>
<dbReference type="GO" id="GO:0051536">
    <property type="term" value="F:iron-sulfur cluster binding"/>
    <property type="evidence" value="ECO:0007669"/>
    <property type="project" value="UniProtKB-KW"/>
</dbReference>
<keyword evidence="3" id="KW-0408">Iron</keyword>
<dbReference type="Pfam" id="PF13186">
    <property type="entry name" value="SPASM"/>
    <property type="match status" value="1"/>
</dbReference>
<dbReference type="Gene3D" id="3.20.20.70">
    <property type="entry name" value="Aldolase class I"/>
    <property type="match status" value="1"/>
</dbReference>
<dbReference type="InterPro" id="IPR013785">
    <property type="entry name" value="Aldolase_TIM"/>
</dbReference>
<dbReference type="STRING" id="29364.SAMN04487772_1156"/>
<keyword evidence="1" id="KW-0949">S-adenosyl-L-methionine</keyword>
<dbReference type="SFLD" id="SFLDS00029">
    <property type="entry name" value="Radical_SAM"/>
    <property type="match status" value="1"/>
</dbReference>
<evidence type="ECO:0000256" key="4">
    <source>
        <dbReference type="ARBA" id="ARBA00023014"/>
    </source>
</evidence>
<evidence type="ECO:0000259" key="5">
    <source>
        <dbReference type="PROSITE" id="PS51918"/>
    </source>
</evidence>
<proteinExistence type="predicted"/>
<dbReference type="SUPFAM" id="SSF48452">
    <property type="entry name" value="TPR-like"/>
    <property type="match status" value="1"/>
</dbReference>
<evidence type="ECO:0000256" key="1">
    <source>
        <dbReference type="ARBA" id="ARBA00022691"/>
    </source>
</evidence>
<dbReference type="OrthoDB" id="9810775at2"/>
<dbReference type="EMBL" id="FOHN01000015">
    <property type="protein sequence ID" value="SET32190.1"/>
    <property type="molecule type" value="Genomic_DNA"/>
</dbReference>
<dbReference type="SFLD" id="SFLDG01386">
    <property type="entry name" value="main_SPASM_domain-containing"/>
    <property type="match status" value="1"/>
</dbReference>
<dbReference type="InterPro" id="IPR050377">
    <property type="entry name" value="Radical_SAM_PqqE_MftC-like"/>
</dbReference>
<gene>
    <name evidence="6" type="ORF">SAMN04487772_1156</name>
</gene>
<evidence type="ECO:0000256" key="2">
    <source>
        <dbReference type="ARBA" id="ARBA00022723"/>
    </source>
</evidence>
<evidence type="ECO:0000313" key="6">
    <source>
        <dbReference type="EMBL" id="SET32190.1"/>
    </source>
</evidence>
<dbReference type="AlphaFoldDB" id="A0A1I0DK37"/>
<reference evidence="6 7" key="1">
    <citation type="submission" date="2016-10" db="EMBL/GenBank/DDBJ databases">
        <authorList>
            <person name="de Groot N.N."/>
        </authorList>
    </citation>
    <scope>NUCLEOTIDE SEQUENCE [LARGE SCALE GENOMIC DNA]</scope>
    <source>
        <strain evidence="6 7">DSM 1801</strain>
    </source>
</reference>
<dbReference type="InterPro" id="IPR007197">
    <property type="entry name" value="rSAM"/>
</dbReference>
<dbReference type="GO" id="GO:0003824">
    <property type="term" value="F:catalytic activity"/>
    <property type="evidence" value="ECO:0007669"/>
    <property type="project" value="InterPro"/>
</dbReference>
<dbReference type="CDD" id="cd01335">
    <property type="entry name" value="Radical_SAM"/>
    <property type="match status" value="1"/>
</dbReference>
<dbReference type="SMART" id="SM00729">
    <property type="entry name" value="Elp3"/>
    <property type="match status" value="1"/>
</dbReference>
<dbReference type="InterPro" id="IPR006638">
    <property type="entry name" value="Elp3/MiaA/NifB-like_rSAM"/>
</dbReference>
<dbReference type="InterPro" id="IPR023885">
    <property type="entry name" value="4Fe4S-binding_SPASM_dom"/>
</dbReference>
<accession>A0A1I0DK37</accession>
<name>A0A1I0DK37_9FIRM</name>
<dbReference type="InterPro" id="IPR011990">
    <property type="entry name" value="TPR-like_helical_dom_sf"/>
</dbReference>
<evidence type="ECO:0000313" key="7">
    <source>
        <dbReference type="Proteomes" id="UP000199800"/>
    </source>
</evidence>
<dbReference type="GO" id="GO:0046872">
    <property type="term" value="F:metal ion binding"/>
    <property type="evidence" value="ECO:0007669"/>
    <property type="project" value="UniProtKB-KW"/>
</dbReference>
<keyword evidence="7" id="KW-1185">Reference proteome</keyword>
<keyword evidence="4" id="KW-0411">Iron-sulfur</keyword>
<dbReference type="Proteomes" id="UP000199800">
    <property type="component" value="Unassembled WGS sequence"/>
</dbReference>
<dbReference type="Gene3D" id="1.25.40.10">
    <property type="entry name" value="Tetratricopeptide repeat domain"/>
    <property type="match status" value="1"/>
</dbReference>
<dbReference type="NCBIfam" id="TIGR04085">
    <property type="entry name" value="rSAM_more_4Fe4S"/>
    <property type="match status" value="1"/>
</dbReference>
<dbReference type="PANTHER" id="PTHR11228">
    <property type="entry name" value="RADICAL SAM DOMAIN PROTEIN"/>
    <property type="match status" value="1"/>
</dbReference>
<dbReference type="Pfam" id="PF04055">
    <property type="entry name" value="Radical_SAM"/>
    <property type="match status" value="1"/>
</dbReference>
<organism evidence="6 7">
    <name type="scientific">[Clostridium] polysaccharolyticum</name>
    <dbReference type="NCBI Taxonomy" id="29364"/>
    <lineage>
        <taxon>Bacteria</taxon>
        <taxon>Bacillati</taxon>
        <taxon>Bacillota</taxon>
        <taxon>Clostridia</taxon>
        <taxon>Lachnospirales</taxon>
        <taxon>Lachnospiraceae</taxon>
    </lineage>
</organism>
<dbReference type="PANTHER" id="PTHR11228:SF7">
    <property type="entry name" value="PQQA PEPTIDE CYCLASE"/>
    <property type="match status" value="1"/>
</dbReference>
<feature type="domain" description="Radical SAM core" evidence="5">
    <location>
        <begin position="1"/>
        <end position="213"/>
    </location>
</feature>
<sequence>MEYNLLGGVWEMTMACNMRCQHCGSSCKEKQDDELNTEEALDLCQQLADLGMQFITLSGGELTLRDDWDTIAKKLTDLGIATSMITNGWLMDDALIQKAKDAGIQTIGISVDGIQKTHDTIRRPGSYERNITNMGKIRNAGMNACVVTTIHEGNFNELEDMYQDFLKAGVNIWQVQLALPMGNFTHHKDLYLEKERPAQIIDFCHSKKDGPIKMCPADCVGYFTVKEIELREAVYGSKSCWQGCHAGKHSIGILCNGDIIGCTSIRGKEYIEGNIRKTPLKEIWESPDSFKWNRQLKKKDLKGFCHDCVYGDTCLGGCTNTRFTYGGDIYSENEYCAYHYDMRECVETINACDDKKELTEFAQSCAGNGHYQQSILATKKLIELDPENLHYQDLFAFLHYQIKDFDSCIEINQGILDKDASYNNAKKGLGLATFMKGETDKGIALIRESLETGTADNYSDLYNVLLSVGKEDEAAAVKEQAMERFSVDITQQ</sequence>
<dbReference type="PROSITE" id="PS51918">
    <property type="entry name" value="RADICAL_SAM"/>
    <property type="match status" value="1"/>
</dbReference>
<keyword evidence="2" id="KW-0479">Metal-binding</keyword>
<dbReference type="RefSeq" id="WP_092478132.1">
    <property type="nucleotide sequence ID" value="NZ_FOHN01000015.1"/>
</dbReference>
<dbReference type="SUPFAM" id="SSF102114">
    <property type="entry name" value="Radical SAM enzymes"/>
    <property type="match status" value="1"/>
</dbReference>
<dbReference type="SFLD" id="SFLDG01067">
    <property type="entry name" value="SPASM/twitch_domain_containing"/>
    <property type="match status" value="1"/>
</dbReference>
<protein>
    <submittedName>
        <fullName evidence="6">Radical SAM additional 4Fe4S-binding SPASM domain-containing protein</fullName>
    </submittedName>
</protein>
<dbReference type="InterPro" id="IPR058240">
    <property type="entry name" value="rSAM_sf"/>
</dbReference>